<protein>
    <recommendedName>
        <fullName evidence="7">Glutamate--tRNA ligase</fullName>
        <ecNumber evidence="7">6.1.1.17</ecNumber>
    </recommendedName>
    <alternativeName>
        <fullName evidence="7">Glutamyl-tRNA synthetase</fullName>
        <shortName evidence="7">GluRS</shortName>
    </alternativeName>
</protein>
<dbReference type="GO" id="GO:0005524">
    <property type="term" value="F:ATP binding"/>
    <property type="evidence" value="ECO:0007669"/>
    <property type="project" value="UniProtKB-UniRule"/>
</dbReference>
<feature type="short sequence motif" description="'KMSKS' region" evidence="7">
    <location>
        <begin position="259"/>
        <end position="263"/>
    </location>
</feature>
<comment type="similarity">
    <text evidence="1 7">Belongs to the class-I aminoacyl-tRNA synthetase family. Glutamate--tRNA ligase type 1 subfamily.</text>
</comment>
<dbReference type="InterPro" id="IPR014729">
    <property type="entry name" value="Rossmann-like_a/b/a_fold"/>
</dbReference>
<dbReference type="Gene3D" id="3.40.50.620">
    <property type="entry name" value="HUPs"/>
    <property type="match status" value="1"/>
</dbReference>
<gene>
    <name evidence="7" type="primary">gltX</name>
    <name evidence="10" type="ORF">CO051_00765</name>
</gene>
<dbReference type="InterPro" id="IPR008925">
    <property type="entry name" value="aa_tRNA-synth_I_cd-bd_sf"/>
</dbReference>
<dbReference type="EC" id="6.1.1.17" evidence="7"/>
<feature type="domain" description="Aminoacyl-tRNA synthetase class I anticodon-binding" evidence="9">
    <location>
        <begin position="351"/>
        <end position="474"/>
    </location>
</feature>
<keyword evidence="4 7" id="KW-0067">ATP-binding</keyword>
<sequence>MELIYCILSHMIRTRIAPSPTGEDIHIGNLYTAYINWAYAKKMGGKFIVRIEDTDRTRLVEGAEQKILSTLNAYGIKPDESVEVGGEFGPYRQSERLSLYKEYAEELVSKNKAYYCICSRERLTEVREEMKAQKIVPKYDKYCLGRQDEVKRKIGAGAECVVRLNVPANQEVVFNDLIRGEIKINTNNLDDQVLLKSDGYPTYHMAVVVDDYLMKISHVIRAEEWISSTPKHILLYQAFGWELPIFAHLPILRNPDKSKLSKRKNPVWASWYLEQGFLPNAVLNYLALMGWSHPEEKELFDHEEFIKEFTLERVRAVGPIFDIKKLEWMNGQYIMKMDDSNLKAQILEMYQDKKLDEVIVEKSVPLIKERIKKVNQYWDIAGFLFERPESFEKDLSDQKDILTSVAETLKTVESWTTENIGEAMQEVAQEKDIPFGKFFMTIRIAISGKKISPPLNDSMEILGKEECVERLMKVVNS</sequence>
<keyword evidence="6 7" id="KW-0030">Aminoacyl-tRNA synthetase</keyword>
<comment type="caution">
    <text evidence="10">The sequence shown here is derived from an EMBL/GenBank/DDBJ whole genome shotgun (WGS) entry which is preliminary data.</text>
</comment>
<dbReference type="InterPro" id="IPR001412">
    <property type="entry name" value="aa-tRNA-synth_I_CS"/>
</dbReference>
<dbReference type="Proteomes" id="UP000231383">
    <property type="component" value="Unassembled WGS sequence"/>
</dbReference>
<dbReference type="HAMAP" id="MF_00022">
    <property type="entry name" value="Glu_tRNA_synth_type1"/>
    <property type="match status" value="1"/>
</dbReference>
<dbReference type="EMBL" id="PFSC01000021">
    <property type="protein sequence ID" value="PJC33899.1"/>
    <property type="molecule type" value="Genomic_DNA"/>
</dbReference>
<evidence type="ECO:0000259" key="9">
    <source>
        <dbReference type="Pfam" id="PF19269"/>
    </source>
</evidence>
<keyword evidence="2 7" id="KW-0436">Ligase</keyword>
<dbReference type="InterPro" id="IPR000924">
    <property type="entry name" value="Glu/Gln-tRNA-synth"/>
</dbReference>
<evidence type="ECO:0000256" key="7">
    <source>
        <dbReference type="HAMAP-Rule" id="MF_00022"/>
    </source>
</evidence>
<evidence type="ECO:0000256" key="6">
    <source>
        <dbReference type="ARBA" id="ARBA00023146"/>
    </source>
</evidence>
<dbReference type="InterPro" id="IPR004527">
    <property type="entry name" value="Glu-tRNA-ligase_bac/mito"/>
</dbReference>
<organism evidence="10 11">
    <name type="scientific">Candidatus Roizmanbacteria bacterium CG_4_9_14_0_2_um_filter_39_13</name>
    <dbReference type="NCBI Taxonomy" id="1974839"/>
    <lineage>
        <taxon>Bacteria</taxon>
        <taxon>Candidatus Roizmaniibacteriota</taxon>
    </lineage>
</organism>
<dbReference type="Pfam" id="PF00749">
    <property type="entry name" value="tRNA-synt_1c"/>
    <property type="match status" value="1"/>
</dbReference>
<dbReference type="GO" id="GO:0008270">
    <property type="term" value="F:zinc ion binding"/>
    <property type="evidence" value="ECO:0007669"/>
    <property type="project" value="InterPro"/>
</dbReference>
<comment type="caution">
    <text evidence="7">Lacks conserved residue(s) required for the propagation of feature annotation.</text>
</comment>
<keyword evidence="7" id="KW-0963">Cytoplasm</keyword>
<comment type="function">
    <text evidence="7">Catalyzes the attachment of glutamate to tRNA(Glu) in a two-step reaction: glutamate is first activated by ATP to form Glu-AMP and then transferred to the acceptor end of tRNA(Glu).</text>
</comment>
<evidence type="ECO:0000256" key="4">
    <source>
        <dbReference type="ARBA" id="ARBA00022840"/>
    </source>
</evidence>
<dbReference type="InterPro" id="IPR020751">
    <property type="entry name" value="aa-tRNA-synth_I_codon-bd_sub2"/>
</dbReference>
<reference evidence="11" key="1">
    <citation type="submission" date="2017-09" db="EMBL/GenBank/DDBJ databases">
        <title>Depth-based differentiation of microbial function through sediment-hosted aquifers and enrichment of novel symbionts in the deep terrestrial subsurface.</title>
        <authorList>
            <person name="Probst A.J."/>
            <person name="Ladd B."/>
            <person name="Jarett J.K."/>
            <person name="Geller-Mcgrath D.E."/>
            <person name="Sieber C.M.K."/>
            <person name="Emerson J.B."/>
            <person name="Anantharaman K."/>
            <person name="Thomas B.C."/>
            <person name="Malmstrom R."/>
            <person name="Stieglmeier M."/>
            <person name="Klingl A."/>
            <person name="Woyke T."/>
            <person name="Ryan C.M."/>
            <person name="Banfield J.F."/>
        </authorList>
    </citation>
    <scope>NUCLEOTIDE SEQUENCE [LARGE SCALE GENOMIC DNA]</scope>
</reference>
<dbReference type="NCBIfam" id="TIGR00464">
    <property type="entry name" value="gltX_bact"/>
    <property type="match status" value="1"/>
</dbReference>
<dbReference type="Gene3D" id="1.10.10.350">
    <property type="match status" value="1"/>
</dbReference>
<dbReference type="PRINTS" id="PR00987">
    <property type="entry name" value="TRNASYNTHGLU"/>
</dbReference>
<dbReference type="PANTHER" id="PTHR43311:SF2">
    <property type="entry name" value="GLUTAMATE--TRNA LIGASE, MITOCHONDRIAL-RELATED"/>
    <property type="match status" value="1"/>
</dbReference>
<dbReference type="SUPFAM" id="SSF52374">
    <property type="entry name" value="Nucleotidylyl transferase"/>
    <property type="match status" value="1"/>
</dbReference>
<evidence type="ECO:0000256" key="2">
    <source>
        <dbReference type="ARBA" id="ARBA00022598"/>
    </source>
</evidence>
<keyword evidence="3 7" id="KW-0547">Nucleotide-binding</keyword>
<evidence type="ECO:0000256" key="1">
    <source>
        <dbReference type="ARBA" id="ARBA00007894"/>
    </source>
</evidence>
<evidence type="ECO:0000313" key="11">
    <source>
        <dbReference type="Proteomes" id="UP000231383"/>
    </source>
</evidence>
<feature type="domain" description="Glutamyl/glutaminyl-tRNA synthetase class Ib catalytic" evidence="8">
    <location>
        <begin position="12"/>
        <end position="328"/>
    </location>
</feature>
<dbReference type="GO" id="GO:0004818">
    <property type="term" value="F:glutamate-tRNA ligase activity"/>
    <property type="evidence" value="ECO:0007669"/>
    <property type="project" value="UniProtKB-UniRule"/>
</dbReference>
<evidence type="ECO:0000256" key="3">
    <source>
        <dbReference type="ARBA" id="ARBA00022741"/>
    </source>
</evidence>
<dbReference type="InterPro" id="IPR020058">
    <property type="entry name" value="Glu/Gln-tRNA-synth_Ib_cat-dom"/>
</dbReference>
<dbReference type="GO" id="GO:0000049">
    <property type="term" value="F:tRNA binding"/>
    <property type="evidence" value="ECO:0007669"/>
    <property type="project" value="InterPro"/>
</dbReference>
<dbReference type="GO" id="GO:0006424">
    <property type="term" value="P:glutamyl-tRNA aminoacylation"/>
    <property type="evidence" value="ECO:0007669"/>
    <property type="project" value="UniProtKB-UniRule"/>
</dbReference>
<keyword evidence="5 7" id="KW-0648">Protein biosynthesis</keyword>
<dbReference type="FunFam" id="3.40.50.620:FF:000045">
    <property type="entry name" value="Glutamate--tRNA ligase, mitochondrial"/>
    <property type="match status" value="1"/>
</dbReference>
<dbReference type="SUPFAM" id="SSF48163">
    <property type="entry name" value="An anticodon-binding domain of class I aminoacyl-tRNA synthetases"/>
    <property type="match status" value="1"/>
</dbReference>
<dbReference type="PROSITE" id="PS00178">
    <property type="entry name" value="AA_TRNA_LIGASE_I"/>
    <property type="match status" value="1"/>
</dbReference>
<dbReference type="InterPro" id="IPR049940">
    <property type="entry name" value="GluQ/Sye"/>
</dbReference>
<evidence type="ECO:0000313" key="10">
    <source>
        <dbReference type="EMBL" id="PJC33899.1"/>
    </source>
</evidence>
<comment type="subcellular location">
    <subcellularLocation>
        <location evidence="7">Cytoplasm</location>
    </subcellularLocation>
</comment>
<evidence type="ECO:0000256" key="5">
    <source>
        <dbReference type="ARBA" id="ARBA00022917"/>
    </source>
</evidence>
<comment type="subunit">
    <text evidence="7">Monomer.</text>
</comment>
<proteinExistence type="inferred from homology"/>
<dbReference type="PANTHER" id="PTHR43311">
    <property type="entry name" value="GLUTAMATE--TRNA LIGASE"/>
    <property type="match status" value="1"/>
</dbReference>
<accession>A0A2M8F3N2</accession>
<dbReference type="CDD" id="cd00808">
    <property type="entry name" value="GluRS_core"/>
    <property type="match status" value="1"/>
</dbReference>
<evidence type="ECO:0000259" key="8">
    <source>
        <dbReference type="Pfam" id="PF00749"/>
    </source>
</evidence>
<dbReference type="Pfam" id="PF19269">
    <property type="entry name" value="Anticodon_2"/>
    <property type="match status" value="1"/>
</dbReference>
<feature type="binding site" evidence="7">
    <location>
        <position position="262"/>
    </location>
    <ligand>
        <name>ATP</name>
        <dbReference type="ChEBI" id="CHEBI:30616"/>
    </ligand>
</feature>
<comment type="catalytic activity">
    <reaction evidence="7">
        <text>tRNA(Glu) + L-glutamate + ATP = L-glutamyl-tRNA(Glu) + AMP + diphosphate</text>
        <dbReference type="Rhea" id="RHEA:23540"/>
        <dbReference type="Rhea" id="RHEA-COMP:9663"/>
        <dbReference type="Rhea" id="RHEA-COMP:9680"/>
        <dbReference type="ChEBI" id="CHEBI:29985"/>
        <dbReference type="ChEBI" id="CHEBI:30616"/>
        <dbReference type="ChEBI" id="CHEBI:33019"/>
        <dbReference type="ChEBI" id="CHEBI:78442"/>
        <dbReference type="ChEBI" id="CHEBI:78520"/>
        <dbReference type="ChEBI" id="CHEBI:456215"/>
        <dbReference type="EC" id="6.1.1.17"/>
    </reaction>
</comment>
<dbReference type="GO" id="GO:0005829">
    <property type="term" value="C:cytosol"/>
    <property type="evidence" value="ECO:0007669"/>
    <property type="project" value="TreeGrafter"/>
</dbReference>
<dbReference type="InterPro" id="IPR033910">
    <property type="entry name" value="GluRS_core"/>
</dbReference>
<name>A0A2M8F3N2_9BACT</name>
<dbReference type="InterPro" id="IPR045462">
    <property type="entry name" value="aa-tRNA-synth_I_cd-bd"/>
</dbReference>
<dbReference type="AlphaFoldDB" id="A0A2M8F3N2"/>